<feature type="compositionally biased region" description="Pro residues" evidence="1">
    <location>
        <begin position="12"/>
        <end position="25"/>
    </location>
</feature>
<dbReference type="GO" id="GO:0045087">
    <property type="term" value="P:innate immune response"/>
    <property type="evidence" value="ECO:0007669"/>
    <property type="project" value="TreeGrafter"/>
</dbReference>
<dbReference type="GO" id="GO:0005576">
    <property type="term" value="C:extracellular region"/>
    <property type="evidence" value="ECO:0007669"/>
    <property type="project" value="TreeGrafter"/>
</dbReference>
<reference evidence="2" key="2">
    <citation type="journal article" date="2017" name="J. Med. Entomol.">
        <title>Transcriptome Analysis of the Triatoma infestans (Hemiptera: Reduviidae) Integument.</title>
        <authorList>
            <person name="Calderon-Fernandez G.M."/>
            <person name="Moriconi D.E."/>
            <person name="Dulbecco A.B."/>
            <person name="Juarez M.P."/>
        </authorList>
    </citation>
    <scope>NUCLEOTIDE SEQUENCE</scope>
    <source>
        <strain evidence="2">Int1</strain>
        <tissue evidence="2">Integument</tissue>
    </source>
</reference>
<feature type="region of interest" description="Disordered" evidence="1">
    <location>
        <begin position="50"/>
        <end position="74"/>
    </location>
</feature>
<feature type="region of interest" description="Disordered" evidence="1">
    <location>
        <begin position="177"/>
        <end position="200"/>
    </location>
</feature>
<proteinExistence type="predicted"/>
<evidence type="ECO:0000256" key="1">
    <source>
        <dbReference type="SAM" id="MobiDB-lite"/>
    </source>
</evidence>
<dbReference type="GO" id="GO:0021556">
    <property type="term" value="P:central nervous system formation"/>
    <property type="evidence" value="ECO:0007669"/>
    <property type="project" value="TreeGrafter"/>
</dbReference>
<dbReference type="GO" id="GO:0005121">
    <property type="term" value="F:Toll binding"/>
    <property type="evidence" value="ECO:0007669"/>
    <property type="project" value="TreeGrafter"/>
</dbReference>
<dbReference type="PANTHER" id="PTHR23199">
    <property type="entry name" value="NEUROTROPHIN 1-RELATED"/>
    <property type="match status" value="1"/>
</dbReference>
<dbReference type="GO" id="GO:0008083">
    <property type="term" value="F:growth factor activity"/>
    <property type="evidence" value="ECO:0007669"/>
    <property type="project" value="TreeGrafter"/>
</dbReference>
<feature type="non-terminal residue" evidence="2">
    <location>
        <position position="337"/>
    </location>
</feature>
<reference evidence="2" key="1">
    <citation type="submission" date="2016-04" db="EMBL/GenBank/DDBJ databases">
        <authorList>
            <person name="Calderon-Fernandez G.M.Sr."/>
        </authorList>
    </citation>
    <scope>NUCLEOTIDE SEQUENCE</scope>
    <source>
        <strain evidence="2">Int1</strain>
        <tissue evidence="2">Integument</tissue>
    </source>
</reference>
<sequence>MSMQNYSTAGLLPPPPPTLPPPPYPVQYVRVSGGVPAGSGRTSLHAVLDYDDDEDDGRPPGGSGGNPHQSADEYRGPILVKNGSVPVVPLYSYSSTYNNGTLVHIPVLWTALSLALGLEIRGDIIRGTPCIKRYHQLFCPTAGNSYPIDRIELFIDENKALVKRMFGEFQLTTEYGPPGQEVYESDRRRRSGGGLGGSVGGTTGFAGGGSSSYFNNKARAARQAAGGLRAPTSSNTSDTGRVDACQSKVEIVTHTGQPTVLAKYVPLSTLNILSKPYIRKFAPKCRPAIVQVIVDVSRNINGTVCLPMIQTMIVKAYYDWFLFPSCCVCAAIQLNST</sequence>
<protein>
    <submittedName>
        <fullName evidence="2">Ring canal kelch-like protein</fullName>
    </submittedName>
</protein>
<evidence type="ECO:0000313" key="2">
    <source>
        <dbReference type="EMBL" id="JAS00097.1"/>
    </source>
</evidence>
<dbReference type="AlphaFoldDB" id="A0A170YNU2"/>
<name>A0A170YNU2_TRIIF</name>
<organism evidence="2">
    <name type="scientific">Triatoma infestans</name>
    <name type="common">Assassin bug</name>
    <dbReference type="NCBI Taxonomy" id="30076"/>
    <lineage>
        <taxon>Eukaryota</taxon>
        <taxon>Metazoa</taxon>
        <taxon>Ecdysozoa</taxon>
        <taxon>Arthropoda</taxon>
        <taxon>Hexapoda</taxon>
        <taxon>Insecta</taxon>
        <taxon>Pterygota</taxon>
        <taxon>Neoptera</taxon>
        <taxon>Paraneoptera</taxon>
        <taxon>Hemiptera</taxon>
        <taxon>Heteroptera</taxon>
        <taxon>Panheteroptera</taxon>
        <taxon>Cimicomorpha</taxon>
        <taxon>Reduviidae</taxon>
        <taxon>Triatominae</taxon>
        <taxon>Triatoma</taxon>
    </lineage>
</organism>
<dbReference type="EMBL" id="GEMB01003112">
    <property type="protein sequence ID" value="JAS00097.1"/>
    <property type="molecule type" value="Transcribed_RNA"/>
</dbReference>
<dbReference type="InterPro" id="IPR052444">
    <property type="entry name" value="Spz/Toll_ligand-like"/>
</dbReference>
<dbReference type="PANTHER" id="PTHR23199:SF13">
    <property type="entry name" value="PROTEIN SPAETZLE 3"/>
    <property type="match status" value="1"/>
</dbReference>
<feature type="region of interest" description="Disordered" evidence="1">
    <location>
        <begin position="1"/>
        <end position="25"/>
    </location>
</feature>
<accession>A0A170YNU2</accession>